<organism evidence="2">
    <name type="scientific">marine sediment metagenome</name>
    <dbReference type="NCBI Taxonomy" id="412755"/>
    <lineage>
        <taxon>unclassified sequences</taxon>
        <taxon>metagenomes</taxon>
        <taxon>ecological metagenomes</taxon>
    </lineage>
</organism>
<gene>
    <name evidence="2" type="ORF">S06H3_57428</name>
</gene>
<comment type="caution">
    <text evidence="2">The sequence shown here is derived from an EMBL/GenBank/DDBJ whole genome shotgun (WGS) entry which is preliminary data.</text>
</comment>
<dbReference type="InterPro" id="IPR002830">
    <property type="entry name" value="UbiD"/>
</dbReference>
<name>X1NU11_9ZZZZ</name>
<dbReference type="Pfam" id="PF01977">
    <property type="entry name" value="UbiD"/>
    <property type="match status" value="1"/>
</dbReference>
<evidence type="ECO:0000259" key="1">
    <source>
        <dbReference type="Pfam" id="PF01977"/>
    </source>
</evidence>
<dbReference type="PANTHER" id="PTHR30108">
    <property type="entry name" value="3-OCTAPRENYL-4-HYDROXYBENZOATE CARBOXY-LYASE-RELATED"/>
    <property type="match status" value="1"/>
</dbReference>
<dbReference type="SUPFAM" id="SSF50475">
    <property type="entry name" value="FMN-binding split barrel"/>
    <property type="match status" value="1"/>
</dbReference>
<accession>X1NU11</accession>
<dbReference type="PANTHER" id="PTHR30108:SF17">
    <property type="entry name" value="FERULIC ACID DECARBOXYLASE 1"/>
    <property type="match status" value="1"/>
</dbReference>
<feature type="non-terminal residue" evidence="2">
    <location>
        <position position="105"/>
    </location>
</feature>
<dbReference type="AlphaFoldDB" id="X1NU11"/>
<protein>
    <recommendedName>
        <fullName evidence="1">3-octaprenyl-4-hydroxybenzoate carboxy-lyase-like Rift-related domain-containing protein</fullName>
    </recommendedName>
</protein>
<dbReference type="GO" id="GO:0005737">
    <property type="term" value="C:cytoplasm"/>
    <property type="evidence" value="ECO:0007669"/>
    <property type="project" value="TreeGrafter"/>
</dbReference>
<reference evidence="2" key="1">
    <citation type="journal article" date="2014" name="Front. Microbiol.">
        <title>High frequency of phylogenetically diverse reductive dehalogenase-homologous genes in deep subseafloor sedimentary metagenomes.</title>
        <authorList>
            <person name="Kawai M."/>
            <person name="Futagami T."/>
            <person name="Toyoda A."/>
            <person name="Takaki Y."/>
            <person name="Nishi S."/>
            <person name="Hori S."/>
            <person name="Arai W."/>
            <person name="Tsubouchi T."/>
            <person name="Morono Y."/>
            <person name="Uchiyama I."/>
            <person name="Ito T."/>
            <person name="Fujiyama A."/>
            <person name="Inagaki F."/>
            <person name="Takami H."/>
        </authorList>
    </citation>
    <scope>NUCLEOTIDE SEQUENCE</scope>
    <source>
        <strain evidence="2">Expedition CK06-06</strain>
    </source>
</reference>
<dbReference type="EMBL" id="BARV01037068">
    <property type="protein sequence ID" value="GAI47512.1"/>
    <property type="molecule type" value="Genomic_DNA"/>
</dbReference>
<sequence>MLHEGDGGRYIGTWHITISKDLESDWVNWGMYRSMLQSKNALGILMASLGKHFWVLYTKGYLPKNKPMEVAIALGVEPISTMCAASPLPPGISEVEIVGGIRGEP</sequence>
<dbReference type="InterPro" id="IPR048304">
    <property type="entry name" value="UbiD_Rift_dom"/>
</dbReference>
<proteinExistence type="predicted"/>
<feature type="domain" description="3-octaprenyl-4-hydroxybenzoate carboxy-lyase-like Rift-related" evidence="1">
    <location>
        <begin position="2"/>
        <end position="105"/>
    </location>
</feature>
<evidence type="ECO:0000313" key="2">
    <source>
        <dbReference type="EMBL" id="GAI47512.1"/>
    </source>
</evidence>
<dbReference type="GO" id="GO:0016831">
    <property type="term" value="F:carboxy-lyase activity"/>
    <property type="evidence" value="ECO:0007669"/>
    <property type="project" value="InterPro"/>
</dbReference>